<comment type="caution">
    <text evidence="1">The sequence shown here is derived from an EMBL/GenBank/DDBJ whole genome shotgun (WGS) entry which is preliminary data.</text>
</comment>
<sequence>MKEFLKVVFSRMFIIGSLIMLQVAALIFVFLRLSYYFLYIYIGFLALSIVALLWIISREEEISYKLAWAIPVLGLPVGGVIIFLIFGTSKISEKFAKATKQIYEDTFPLLKQDTDILKELEKQDKHVFNQANYIQKQSLFPIYKNTYSEYLSPGEVKFKRMVEELNKAERYIFLEYFIIEEGLMWDSILDILVKKVKQGLDVRVIYDDFGCLSKLPRKYNEKLEKLGIKCVVFNPVNPVVSVRHNNRDHRKILVIDGHTGFTGGINLADEYINRIERFGYWKDASIMIKGEAVWNLTIMFLQVWDYYTKVEDDYEKYRYIPNLDEEIQADGYVQPYGDSPMDRERVGEVVYLNMINKAKDYVYINTPYFIVDNEVTNALVIAAKNGVDVRIVTPYVPDKWAVHILTRSYYDQLIEAGVKIYEYTPGFIHSKTFVCDDELGIVGTINLDYRSLYFHFECGVWLYKTKSVMDIKRDFLETLKSCKEVTLEECKNVSWGIRVIRSILRVFAPLM</sequence>
<protein>
    <submittedName>
        <fullName evidence="1">Cardiolipin synthase</fullName>
    </submittedName>
</protein>
<organism evidence="1 2">
    <name type="scientific">Inconstantimicrobium mannanitabidum</name>
    <dbReference type="NCBI Taxonomy" id="1604901"/>
    <lineage>
        <taxon>Bacteria</taxon>
        <taxon>Bacillati</taxon>
        <taxon>Bacillota</taxon>
        <taxon>Clostridia</taxon>
        <taxon>Eubacteriales</taxon>
        <taxon>Clostridiaceae</taxon>
        <taxon>Inconstantimicrobium</taxon>
    </lineage>
</organism>
<dbReference type="EMBL" id="BROD01000001">
    <property type="protein sequence ID" value="GKX68266.1"/>
    <property type="molecule type" value="Genomic_DNA"/>
</dbReference>
<reference evidence="1" key="1">
    <citation type="journal article" date="2025" name="Int. J. Syst. Evol. Microbiol.">
        <title>Inconstantimicrobium mannanitabidum sp. nov., a novel member of the family Clostridiaceae isolated from anoxic soil under the treatment of reductive soil disinfestation.</title>
        <authorList>
            <person name="Ueki A."/>
            <person name="Tonouchi A."/>
            <person name="Honma S."/>
            <person name="Kaku N."/>
            <person name="Ueki K."/>
        </authorList>
    </citation>
    <scope>NUCLEOTIDE SEQUENCE</scope>
    <source>
        <strain evidence="1">TW13</strain>
    </source>
</reference>
<name>A0ACB5RGP7_9CLOT</name>
<proteinExistence type="predicted"/>
<accession>A0ACB5RGP7</accession>
<keyword evidence="2" id="KW-1185">Reference proteome</keyword>
<dbReference type="Proteomes" id="UP001058074">
    <property type="component" value="Unassembled WGS sequence"/>
</dbReference>
<gene>
    <name evidence="1" type="ORF">rsdtw13_35240</name>
</gene>
<evidence type="ECO:0000313" key="2">
    <source>
        <dbReference type="Proteomes" id="UP001058074"/>
    </source>
</evidence>
<evidence type="ECO:0000313" key="1">
    <source>
        <dbReference type="EMBL" id="GKX68266.1"/>
    </source>
</evidence>